<comment type="caution">
    <text evidence="3">The sequence shown here is derived from an EMBL/GenBank/DDBJ whole genome shotgun (WGS) entry which is preliminary data.</text>
</comment>
<dbReference type="Proteomes" id="UP001057375">
    <property type="component" value="Unassembled WGS sequence"/>
</dbReference>
<name>A0ABQ5JU71_9EUKA</name>
<feature type="non-terminal residue" evidence="3">
    <location>
        <position position="1"/>
    </location>
</feature>
<reference evidence="3" key="1">
    <citation type="submission" date="2022-03" db="EMBL/GenBank/DDBJ databases">
        <title>Draft genome sequence of Aduncisulcus paluster, a free-living microaerophilic Fornicata.</title>
        <authorList>
            <person name="Yuyama I."/>
            <person name="Kume K."/>
            <person name="Tamura T."/>
            <person name="Inagaki Y."/>
            <person name="Hashimoto T."/>
        </authorList>
    </citation>
    <scope>NUCLEOTIDE SEQUENCE</scope>
    <source>
        <strain evidence="3">NY0171</strain>
    </source>
</reference>
<feature type="compositionally biased region" description="Low complexity" evidence="1">
    <location>
        <begin position="248"/>
        <end position="264"/>
    </location>
</feature>
<feature type="non-terminal residue" evidence="3">
    <location>
        <position position="733"/>
    </location>
</feature>
<feature type="region of interest" description="Disordered" evidence="1">
    <location>
        <begin position="242"/>
        <end position="269"/>
    </location>
</feature>
<evidence type="ECO:0000256" key="2">
    <source>
        <dbReference type="SAM" id="Phobius"/>
    </source>
</evidence>
<dbReference type="EMBL" id="BQXS01011560">
    <property type="protein sequence ID" value="GKT14035.1"/>
    <property type="molecule type" value="Genomic_DNA"/>
</dbReference>
<proteinExistence type="predicted"/>
<organism evidence="3 4">
    <name type="scientific">Aduncisulcus paluster</name>
    <dbReference type="NCBI Taxonomy" id="2918883"/>
    <lineage>
        <taxon>Eukaryota</taxon>
        <taxon>Metamonada</taxon>
        <taxon>Carpediemonas-like organisms</taxon>
        <taxon>Aduncisulcus</taxon>
    </lineage>
</organism>
<keyword evidence="2" id="KW-1133">Transmembrane helix</keyword>
<sequence>VALLPFLILLWVLDILFVYPFTCIWTFIKQRRIQRALEIRRTQITERISKAAVDRKYYSSSYETVRSVKNETTIITSIYHSLQENKPHRSWFTGSLQLLMTVMVDKFVDKYSKFRPAMWADTITYYLLKLDEDGGKERKRREKRRQEKRKQRLAIFRYKEYHRNKKYREPADEVSFSGSDINDSDVFLSSSDENLSDPLICDDHTLCTNLDPSWKAISDAYVKKRKMLIAREIKKIKRSSKCNSCCGKSVDVSEPESESSSSYSGHHRKSDSLDSLDSLPFHHVSDYGAHTMVKSLSYELSDPHASSVHPSSFALRREISYTSELHLPKSLAVPDYIQDSEGASSLVRTKKEKAASKQSSIRSAMKKEMNKRMDKHFFGHSSSPKHESTLPVDHESHSNREDVHAESFEHSRLSTLSSISADRPEESIISDPSKGNSNFIILFFSSIFKWIVTVYYSFFPRAIDDSSQFPGTRSVQHTPQLSWLLPFRKPHHYRIATLRIARVLFAESCERMRKEVQLDEQMRKLRMKKDAKLREERKRDEKRKRIKKKTRAKNDGFRSPNFHPYYTEDGISEHTSTYASKFSGFSNEESYSDESSSSEKLKEMFMLSNTEMRDEMMNMIRDMDGKHPISHLSLRAHRQNKRFVDGVLQPDGYLHDNTLVVGPLHDHPMVQVMARELGILTTVKQSNYVARGKYTRMKKEGNYDTTSMYNSFPPHTRTAPILTQPHAFSCVSA</sequence>
<keyword evidence="4" id="KW-1185">Reference proteome</keyword>
<keyword evidence="2" id="KW-0812">Transmembrane</keyword>
<feature type="region of interest" description="Disordered" evidence="1">
    <location>
        <begin position="529"/>
        <end position="568"/>
    </location>
</feature>
<evidence type="ECO:0000313" key="3">
    <source>
        <dbReference type="EMBL" id="GKT14035.1"/>
    </source>
</evidence>
<feature type="compositionally biased region" description="Basic and acidic residues" evidence="1">
    <location>
        <begin position="529"/>
        <end position="539"/>
    </location>
</feature>
<feature type="compositionally biased region" description="Basic and acidic residues" evidence="1">
    <location>
        <begin position="384"/>
        <end position="399"/>
    </location>
</feature>
<feature type="region of interest" description="Disordered" evidence="1">
    <location>
        <begin position="377"/>
        <end position="399"/>
    </location>
</feature>
<protein>
    <submittedName>
        <fullName evidence="3">Uncharacterized protein</fullName>
    </submittedName>
</protein>
<feature type="transmembrane region" description="Helical" evidence="2">
    <location>
        <begin position="6"/>
        <end position="28"/>
    </location>
</feature>
<feature type="compositionally biased region" description="Basic residues" evidence="1">
    <location>
        <begin position="540"/>
        <end position="551"/>
    </location>
</feature>
<accession>A0ABQ5JU71</accession>
<gene>
    <name evidence="3" type="ORF">ADUPG1_010394</name>
</gene>
<evidence type="ECO:0000256" key="1">
    <source>
        <dbReference type="SAM" id="MobiDB-lite"/>
    </source>
</evidence>
<keyword evidence="2" id="KW-0472">Membrane</keyword>
<evidence type="ECO:0000313" key="4">
    <source>
        <dbReference type="Proteomes" id="UP001057375"/>
    </source>
</evidence>